<dbReference type="InterPro" id="IPR036237">
    <property type="entry name" value="Xyl_isomerase-like_sf"/>
</dbReference>
<evidence type="ECO:0000259" key="1">
    <source>
        <dbReference type="Pfam" id="PF01261"/>
    </source>
</evidence>
<dbReference type="InterPro" id="IPR013022">
    <property type="entry name" value="Xyl_isomerase-like_TIM-brl"/>
</dbReference>
<dbReference type="PANTHER" id="PTHR12110">
    <property type="entry name" value="HYDROXYPYRUVATE ISOMERASE"/>
    <property type="match status" value="1"/>
</dbReference>
<dbReference type="RefSeq" id="WP_168049913.1">
    <property type="nucleotide sequence ID" value="NZ_JAATJR010000003.1"/>
</dbReference>
<dbReference type="PANTHER" id="PTHR12110:SF53">
    <property type="entry name" value="BLR5974 PROTEIN"/>
    <property type="match status" value="1"/>
</dbReference>
<gene>
    <name evidence="2" type="ORF">HB662_11870</name>
</gene>
<dbReference type="Gene3D" id="3.20.20.150">
    <property type="entry name" value="Divalent-metal-dependent TIM barrel enzymes"/>
    <property type="match status" value="1"/>
</dbReference>
<comment type="caution">
    <text evidence="2">The sequence shown here is derived from an EMBL/GenBank/DDBJ whole genome shotgun (WGS) entry which is preliminary data.</text>
</comment>
<dbReference type="Proteomes" id="UP000765160">
    <property type="component" value="Unassembled WGS sequence"/>
</dbReference>
<dbReference type="SUPFAM" id="SSF51658">
    <property type="entry name" value="Xylose isomerase-like"/>
    <property type="match status" value="1"/>
</dbReference>
<dbReference type="EMBL" id="JAAVTX010000003">
    <property type="protein sequence ID" value="NKE45476.1"/>
    <property type="molecule type" value="Genomic_DNA"/>
</dbReference>
<reference evidence="2 3" key="1">
    <citation type="submission" date="2020-03" db="EMBL/GenBank/DDBJ databases">
        <title>Roseomonas selenitidurans sp. nov. isolated from soil.</title>
        <authorList>
            <person name="Liu H."/>
        </authorList>
    </citation>
    <scope>NUCLEOTIDE SEQUENCE [LARGE SCALE GENOMIC DNA]</scope>
    <source>
        <strain evidence="2 3">JCM 15073</strain>
    </source>
</reference>
<accession>A0ABX1EZF7</accession>
<feature type="domain" description="Xylose isomerase-like TIM barrel" evidence="1">
    <location>
        <begin position="36"/>
        <end position="279"/>
    </location>
</feature>
<protein>
    <submittedName>
        <fullName evidence="2">Sugar phosphate isomerase/epimerase</fullName>
    </submittedName>
</protein>
<evidence type="ECO:0000313" key="3">
    <source>
        <dbReference type="Proteomes" id="UP000765160"/>
    </source>
</evidence>
<evidence type="ECO:0000313" key="2">
    <source>
        <dbReference type="EMBL" id="NKE45476.1"/>
    </source>
</evidence>
<organism evidence="2 3">
    <name type="scientific">Falsiroseomonas frigidaquae</name>
    <dbReference type="NCBI Taxonomy" id="487318"/>
    <lineage>
        <taxon>Bacteria</taxon>
        <taxon>Pseudomonadati</taxon>
        <taxon>Pseudomonadota</taxon>
        <taxon>Alphaproteobacteria</taxon>
        <taxon>Acetobacterales</taxon>
        <taxon>Roseomonadaceae</taxon>
        <taxon>Falsiroseomonas</taxon>
    </lineage>
</organism>
<keyword evidence="2" id="KW-0413">Isomerase</keyword>
<sequence length="281" mass="30788">MRIGIDSYCYHRFFGDWYEGLQRDPGRRIDVFDFLDIAHGHGVAGVSLEAVYIPEDDATLGRLADRVAELGLEPVWAWGHPDGLRSGTDEAAAQDLLRHIGIAKRVGATVMRICAGSRRTRPADWAQHKAKLVPMLQPLAEAAARQGVVLAVENHIDLLADEMVEIMQAVDSPGLGVCLDTANNLRMFEEPVAVAAKLAPWTRATHVKNVSAVRGDPRSFAFWPSVPLDAGLVDIVAVLGHLRAADYKGLLALEIDYLDPAYGEEEEPQVARSLAWLRSVL</sequence>
<dbReference type="InterPro" id="IPR050312">
    <property type="entry name" value="IolE/XylAMocC-like"/>
</dbReference>
<name>A0ABX1EZF7_9PROT</name>
<keyword evidence="3" id="KW-1185">Reference proteome</keyword>
<proteinExistence type="predicted"/>
<dbReference type="Pfam" id="PF01261">
    <property type="entry name" value="AP_endonuc_2"/>
    <property type="match status" value="1"/>
</dbReference>
<dbReference type="GO" id="GO:0016853">
    <property type="term" value="F:isomerase activity"/>
    <property type="evidence" value="ECO:0007669"/>
    <property type="project" value="UniProtKB-KW"/>
</dbReference>